<dbReference type="Pfam" id="PF00535">
    <property type="entry name" value="Glycos_transf_2"/>
    <property type="match status" value="1"/>
</dbReference>
<dbReference type="PANTHER" id="PTHR43685">
    <property type="entry name" value="GLYCOSYLTRANSFERASE"/>
    <property type="match status" value="1"/>
</dbReference>
<dbReference type="Gene3D" id="3.90.550.10">
    <property type="entry name" value="Spore Coat Polysaccharide Biosynthesis Protein SpsA, Chain A"/>
    <property type="match status" value="1"/>
</dbReference>
<name>A0A6J6DCZ3_9ZZZZ</name>
<dbReference type="SUPFAM" id="SSF53448">
    <property type="entry name" value="Nucleotide-diphospho-sugar transferases"/>
    <property type="match status" value="1"/>
</dbReference>
<feature type="domain" description="Glycosyltransferase 2-like" evidence="1">
    <location>
        <begin position="8"/>
        <end position="148"/>
    </location>
</feature>
<dbReference type="PANTHER" id="PTHR43685:SF2">
    <property type="entry name" value="GLYCOSYLTRANSFERASE 2-LIKE DOMAIN-CONTAINING PROTEIN"/>
    <property type="match status" value="1"/>
</dbReference>
<protein>
    <submittedName>
        <fullName evidence="2">Unannotated protein</fullName>
    </submittedName>
</protein>
<sequence length="297" mass="32752">MPARPYAVTVPYYANPGYLRETLDSVVAQTDADWICVVVDDSPDDSAAAVVAAVGDPRVRLRRNPTTLGVAGNFNRCVDAAIEIGSELGVILHADDLLEPSYVATMRAAHAAHPDAAAVAPRVTVVDHAGHPHLPLPDRVKGWLWPRRLERLEGERGLQLLLRGQFFYCPAVSYRWAALERPMWDDRWRQVMDLVLYGRILLAGGSIELEPSRVFRYRRHAASETQQNSLTTTRTDEENAACRELAAAAAARGWRRAARAGQVRLTVRLQSVLQVLVALGHGRPHMAVAALRAALRP</sequence>
<dbReference type="InterPro" id="IPR001173">
    <property type="entry name" value="Glyco_trans_2-like"/>
</dbReference>
<reference evidence="2" key="1">
    <citation type="submission" date="2020-05" db="EMBL/GenBank/DDBJ databases">
        <authorList>
            <person name="Chiriac C."/>
            <person name="Salcher M."/>
            <person name="Ghai R."/>
            <person name="Kavagutti S V."/>
        </authorList>
    </citation>
    <scope>NUCLEOTIDE SEQUENCE</scope>
</reference>
<dbReference type="CDD" id="cd00761">
    <property type="entry name" value="Glyco_tranf_GTA_type"/>
    <property type="match status" value="1"/>
</dbReference>
<organism evidence="2">
    <name type="scientific">freshwater metagenome</name>
    <dbReference type="NCBI Taxonomy" id="449393"/>
    <lineage>
        <taxon>unclassified sequences</taxon>
        <taxon>metagenomes</taxon>
        <taxon>ecological metagenomes</taxon>
    </lineage>
</organism>
<dbReference type="InterPro" id="IPR029044">
    <property type="entry name" value="Nucleotide-diphossugar_trans"/>
</dbReference>
<gene>
    <name evidence="2" type="ORF">UFOPK1493_01840</name>
</gene>
<evidence type="ECO:0000259" key="1">
    <source>
        <dbReference type="Pfam" id="PF00535"/>
    </source>
</evidence>
<dbReference type="AlphaFoldDB" id="A0A6J6DCZ3"/>
<evidence type="ECO:0000313" key="2">
    <source>
        <dbReference type="EMBL" id="CAB4561802.1"/>
    </source>
</evidence>
<dbReference type="InterPro" id="IPR050834">
    <property type="entry name" value="Glycosyltransf_2"/>
</dbReference>
<accession>A0A6J6DCZ3</accession>
<dbReference type="EMBL" id="CAEZSR010000062">
    <property type="protein sequence ID" value="CAB4561802.1"/>
    <property type="molecule type" value="Genomic_DNA"/>
</dbReference>
<dbReference type="GO" id="GO:0044010">
    <property type="term" value="P:single-species biofilm formation"/>
    <property type="evidence" value="ECO:0007669"/>
    <property type="project" value="TreeGrafter"/>
</dbReference>
<proteinExistence type="predicted"/>